<feature type="compositionally biased region" description="Pro residues" evidence="1">
    <location>
        <begin position="374"/>
        <end position="386"/>
    </location>
</feature>
<protein>
    <submittedName>
        <fullName evidence="2">Uncharacterized protein</fullName>
    </submittedName>
</protein>
<name>A0A6A7C9M2_9PEZI</name>
<feature type="region of interest" description="Disordered" evidence="1">
    <location>
        <begin position="215"/>
        <end position="418"/>
    </location>
</feature>
<dbReference type="AlphaFoldDB" id="A0A6A7C9M2"/>
<organism evidence="2 3">
    <name type="scientific">Piedraia hortae CBS 480.64</name>
    <dbReference type="NCBI Taxonomy" id="1314780"/>
    <lineage>
        <taxon>Eukaryota</taxon>
        <taxon>Fungi</taxon>
        <taxon>Dikarya</taxon>
        <taxon>Ascomycota</taxon>
        <taxon>Pezizomycotina</taxon>
        <taxon>Dothideomycetes</taxon>
        <taxon>Dothideomycetidae</taxon>
        <taxon>Capnodiales</taxon>
        <taxon>Piedraiaceae</taxon>
        <taxon>Piedraia</taxon>
    </lineage>
</organism>
<feature type="compositionally biased region" description="Acidic residues" evidence="1">
    <location>
        <begin position="491"/>
        <end position="522"/>
    </location>
</feature>
<feature type="compositionally biased region" description="Polar residues" evidence="1">
    <location>
        <begin position="293"/>
        <end position="306"/>
    </location>
</feature>
<proteinExistence type="predicted"/>
<evidence type="ECO:0000313" key="3">
    <source>
        <dbReference type="Proteomes" id="UP000799421"/>
    </source>
</evidence>
<feature type="compositionally biased region" description="Basic residues" evidence="1">
    <location>
        <begin position="87"/>
        <end position="97"/>
    </location>
</feature>
<dbReference type="EMBL" id="MU005959">
    <property type="protein sequence ID" value="KAF2863695.1"/>
    <property type="molecule type" value="Genomic_DNA"/>
</dbReference>
<feature type="region of interest" description="Disordered" evidence="1">
    <location>
        <begin position="475"/>
        <end position="522"/>
    </location>
</feature>
<accession>A0A6A7C9M2</accession>
<feature type="compositionally biased region" description="Basic and acidic residues" evidence="1">
    <location>
        <begin position="98"/>
        <end position="113"/>
    </location>
</feature>
<feature type="region of interest" description="Disordered" evidence="1">
    <location>
        <begin position="143"/>
        <end position="175"/>
    </location>
</feature>
<reference evidence="2" key="1">
    <citation type="journal article" date="2020" name="Stud. Mycol.">
        <title>101 Dothideomycetes genomes: a test case for predicting lifestyles and emergence of pathogens.</title>
        <authorList>
            <person name="Haridas S."/>
            <person name="Albert R."/>
            <person name="Binder M."/>
            <person name="Bloem J."/>
            <person name="Labutti K."/>
            <person name="Salamov A."/>
            <person name="Andreopoulos B."/>
            <person name="Baker S."/>
            <person name="Barry K."/>
            <person name="Bills G."/>
            <person name="Bluhm B."/>
            <person name="Cannon C."/>
            <person name="Castanera R."/>
            <person name="Culley D."/>
            <person name="Daum C."/>
            <person name="Ezra D."/>
            <person name="Gonzalez J."/>
            <person name="Henrissat B."/>
            <person name="Kuo A."/>
            <person name="Liang C."/>
            <person name="Lipzen A."/>
            <person name="Lutzoni F."/>
            <person name="Magnuson J."/>
            <person name="Mondo S."/>
            <person name="Nolan M."/>
            <person name="Ohm R."/>
            <person name="Pangilinan J."/>
            <person name="Park H.-J."/>
            <person name="Ramirez L."/>
            <person name="Alfaro M."/>
            <person name="Sun H."/>
            <person name="Tritt A."/>
            <person name="Yoshinaga Y."/>
            <person name="Zwiers L.-H."/>
            <person name="Turgeon B."/>
            <person name="Goodwin S."/>
            <person name="Spatafora J."/>
            <person name="Crous P."/>
            <person name="Grigoriev I."/>
        </authorList>
    </citation>
    <scope>NUCLEOTIDE SEQUENCE</scope>
    <source>
        <strain evidence="2">CBS 480.64</strain>
    </source>
</reference>
<feature type="region of interest" description="Disordered" evidence="1">
    <location>
        <begin position="69"/>
        <end position="114"/>
    </location>
</feature>
<sequence length="522" mass="58283">MLKRKAPAHHGRRIVKLRGDDIFNPVTTAPPCQLKFDDLFPVPSSKTRAGVPVKDTVVLLRERYPNHRFKKQKVSRMEAGDGASPPRFKKLSPRKSKSSGDDGKEDQSEREKVVLPQRQKTTLMEYSLGNGDASPIQVTKISPLEDRGPTSELEIPLPQGQKGTTENDGAYPSQEMDRVPVTKPLQEFLPPPLAKGKAPTAKMLVTPPAKFSKEAMQDVGEMLASSEGTQSPSHRQVKDESKIRTAKTQVTPPGKVPKEPAPPDIYEIPISQEEIQNSPPHHPASKKTKPLTAKSQTVPPRISTPQDIYEIPMSEEIQITPSKRRSIPRKPMEGIYSHPKFSPCRNKLKTPTAKQSTHAITAKRKPNPSTTEQPTPPANVHPPFKPPTHKKPPPKPLSNYNPGDGFSPHELSLPLSTPYKQIRNRGVLTPFKPPRQRYQFKELELIYPSREMKVDKEREEYERFKGLVGQLIGVKVPRRGKSEVIHSGSEGEGEEEESDMDEEDSDEDDDSDEADSDSDESE</sequence>
<dbReference type="Proteomes" id="UP000799421">
    <property type="component" value="Unassembled WGS sequence"/>
</dbReference>
<keyword evidence="3" id="KW-1185">Reference proteome</keyword>
<gene>
    <name evidence="2" type="ORF">K470DRAFT_292458</name>
</gene>
<evidence type="ECO:0000256" key="1">
    <source>
        <dbReference type="SAM" id="MobiDB-lite"/>
    </source>
</evidence>
<evidence type="ECO:0000313" key="2">
    <source>
        <dbReference type="EMBL" id="KAF2863695.1"/>
    </source>
</evidence>